<name>A0A916UEF1_9ACTN</name>
<proteinExistence type="predicted"/>
<reference evidence="1" key="2">
    <citation type="submission" date="2020-09" db="EMBL/GenBank/DDBJ databases">
        <authorList>
            <person name="Sun Q."/>
            <person name="Zhou Y."/>
        </authorList>
    </citation>
    <scope>NUCLEOTIDE SEQUENCE</scope>
    <source>
        <strain evidence="1">CGMCC 1.15478</strain>
    </source>
</reference>
<dbReference type="EMBL" id="BMJH01000002">
    <property type="protein sequence ID" value="GGC69973.1"/>
    <property type="molecule type" value="Genomic_DNA"/>
</dbReference>
<sequence>MQSVELLLNAEMDAHIRSQWESLAEAGFHALRPHHRPHVTVGVAQEIPPQIDRAITPLFWTLPFPLRLGGLVLFGEKRIVIARAVTMSRELLNCHQRLFTVMRECPGQPLHMEPGKWTPHVTLAKRIPAAEVGRAVEILATREDFTGAVVAARRWDGQRKIETIFASAADLAGHLTQGNSAADS</sequence>
<dbReference type="SUPFAM" id="SSF55144">
    <property type="entry name" value="LigT-like"/>
    <property type="match status" value="1"/>
</dbReference>
<reference evidence="1" key="1">
    <citation type="journal article" date="2014" name="Int. J. Syst. Evol. Microbiol.">
        <title>Complete genome sequence of Corynebacterium casei LMG S-19264T (=DSM 44701T), isolated from a smear-ripened cheese.</title>
        <authorList>
            <consortium name="US DOE Joint Genome Institute (JGI-PGF)"/>
            <person name="Walter F."/>
            <person name="Albersmeier A."/>
            <person name="Kalinowski J."/>
            <person name="Ruckert C."/>
        </authorList>
    </citation>
    <scope>NUCLEOTIDE SEQUENCE</scope>
    <source>
        <strain evidence="1">CGMCC 1.15478</strain>
    </source>
</reference>
<protein>
    <recommendedName>
        <fullName evidence="3">2'-5' RNA ligase family protein</fullName>
    </recommendedName>
</protein>
<dbReference type="Gene3D" id="3.90.1140.10">
    <property type="entry name" value="Cyclic phosphodiesterase"/>
    <property type="match status" value="1"/>
</dbReference>
<gene>
    <name evidence="1" type="ORF">GCM10011410_23520</name>
</gene>
<dbReference type="Pfam" id="PF13563">
    <property type="entry name" value="2_5_RNA_ligase2"/>
    <property type="match status" value="1"/>
</dbReference>
<keyword evidence="2" id="KW-1185">Reference proteome</keyword>
<accession>A0A916UEF1</accession>
<dbReference type="AlphaFoldDB" id="A0A916UEF1"/>
<evidence type="ECO:0000313" key="1">
    <source>
        <dbReference type="EMBL" id="GGC69973.1"/>
    </source>
</evidence>
<evidence type="ECO:0008006" key="3">
    <source>
        <dbReference type="Google" id="ProtNLM"/>
    </source>
</evidence>
<comment type="caution">
    <text evidence="1">The sequence shown here is derived from an EMBL/GenBank/DDBJ whole genome shotgun (WGS) entry which is preliminary data.</text>
</comment>
<organism evidence="1 2">
    <name type="scientific">Hoyosella rhizosphaerae</name>
    <dbReference type="NCBI Taxonomy" id="1755582"/>
    <lineage>
        <taxon>Bacteria</taxon>
        <taxon>Bacillati</taxon>
        <taxon>Actinomycetota</taxon>
        <taxon>Actinomycetes</taxon>
        <taxon>Mycobacteriales</taxon>
        <taxon>Hoyosellaceae</taxon>
        <taxon>Hoyosella</taxon>
    </lineage>
</organism>
<dbReference type="InterPro" id="IPR009097">
    <property type="entry name" value="Cyclic_Pdiesterase"/>
</dbReference>
<dbReference type="Proteomes" id="UP000641514">
    <property type="component" value="Unassembled WGS sequence"/>
</dbReference>
<evidence type="ECO:0000313" key="2">
    <source>
        <dbReference type="Proteomes" id="UP000641514"/>
    </source>
</evidence>